<sequence>MASTSFWENVPSVPPDAIFALFVEASKAPEPKADLIIGAYRDADGRPYPLKVVEKAEHLLVTEICPNKEYLPMSGLAPFIEGALKLAYGDCVPRSRIVAVQGLSGTGSLSLGARLIARVLSRETPVYISDPTWPNHYAVMNVAGLSNTRKYRYYNPATRSLDFEGLIADISNAPERSVILLHACAHNPTGVDPTKEQWAKIAEVVKQRNLIAFFDCAYQGYATGSLDNDAYAIRLFVREGLEIMLAQSFSKNMGLYSERVGVCSLVLAKEEKAPALKAQLESIARAMYSTPPAHGARLANLVMSNPELRREWEEELQLMANRVQEMRQAVFDGLKKRGTPGTWDHVISQLGMFSYLGLTRAQCEKLIEKRVFVLPSGRANMAGLTTKTVELLVGAIDEVVRAEPSQ</sequence>
<comment type="subunit">
    <text evidence="3">Homodimer.</text>
</comment>
<evidence type="ECO:0000256" key="1">
    <source>
        <dbReference type="ARBA" id="ARBA00001933"/>
    </source>
</evidence>
<dbReference type="GO" id="GO:0004069">
    <property type="term" value="F:L-aspartate:2-oxoglutarate aminotransferase activity"/>
    <property type="evidence" value="ECO:0007669"/>
    <property type="project" value="TreeGrafter"/>
</dbReference>
<evidence type="ECO:0000313" key="8">
    <source>
        <dbReference type="EMBL" id="ORC84663.1"/>
    </source>
</evidence>
<organism evidence="8 9">
    <name type="scientific">Trypanosoma theileri</name>
    <dbReference type="NCBI Taxonomy" id="67003"/>
    <lineage>
        <taxon>Eukaryota</taxon>
        <taxon>Discoba</taxon>
        <taxon>Euglenozoa</taxon>
        <taxon>Kinetoplastea</taxon>
        <taxon>Metakinetoplastina</taxon>
        <taxon>Trypanosomatida</taxon>
        <taxon>Trypanosomatidae</taxon>
        <taxon>Trypanosoma</taxon>
    </lineage>
</organism>
<dbReference type="STRING" id="67003.A0A1X0NJN9"/>
<dbReference type="PRINTS" id="PR00799">
    <property type="entry name" value="TRANSAMINASE"/>
</dbReference>
<protein>
    <submittedName>
        <fullName evidence="8">Putative aspartate aminotransferase</fullName>
    </submittedName>
</protein>
<dbReference type="PANTHER" id="PTHR11879:SF55">
    <property type="entry name" value="GLUTAMATE OXALOACETATE TRANSAMINASE 1, ISOFORM B"/>
    <property type="match status" value="1"/>
</dbReference>
<dbReference type="Gene3D" id="3.90.1150.10">
    <property type="entry name" value="Aspartate Aminotransferase, domain 1"/>
    <property type="match status" value="1"/>
</dbReference>
<evidence type="ECO:0000259" key="7">
    <source>
        <dbReference type="Pfam" id="PF00155"/>
    </source>
</evidence>
<dbReference type="FunFam" id="3.40.640.10:FF:000066">
    <property type="entry name" value="Aspartate aminotransferase"/>
    <property type="match status" value="1"/>
</dbReference>
<dbReference type="InterPro" id="IPR015424">
    <property type="entry name" value="PyrdxlP-dep_Trfase"/>
</dbReference>
<dbReference type="NCBIfam" id="NF006719">
    <property type="entry name" value="PRK09257.1"/>
    <property type="match status" value="1"/>
</dbReference>
<evidence type="ECO:0000256" key="4">
    <source>
        <dbReference type="ARBA" id="ARBA00022576"/>
    </source>
</evidence>
<reference evidence="8 9" key="1">
    <citation type="submission" date="2017-03" db="EMBL/GenBank/DDBJ databases">
        <title>An alternative strategy for trypanosome survival in the mammalian bloodstream revealed through genome and transcriptome analysis of the ubiquitous bovine parasite Trypanosoma (Megatrypanum) theileri.</title>
        <authorList>
            <person name="Kelly S."/>
            <person name="Ivens A."/>
            <person name="Mott A."/>
            <person name="O'Neill E."/>
            <person name="Emms D."/>
            <person name="Macleod O."/>
            <person name="Voorheis P."/>
            <person name="Matthews J."/>
            <person name="Matthews K."/>
            <person name="Carrington M."/>
        </authorList>
    </citation>
    <scope>NUCLEOTIDE SEQUENCE [LARGE SCALE GENOMIC DNA]</scope>
    <source>
        <strain evidence="8">Edinburgh</strain>
    </source>
</reference>
<dbReference type="EMBL" id="NBCO01000042">
    <property type="protein sequence ID" value="ORC84663.1"/>
    <property type="molecule type" value="Genomic_DNA"/>
</dbReference>
<keyword evidence="4 8" id="KW-0032">Aminotransferase</keyword>
<evidence type="ECO:0000256" key="2">
    <source>
        <dbReference type="ARBA" id="ARBA00007441"/>
    </source>
</evidence>
<dbReference type="GO" id="GO:0030170">
    <property type="term" value="F:pyridoxal phosphate binding"/>
    <property type="evidence" value="ECO:0007669"/>
    <property type="project" value="InterPro"/>
</dbReference>
<comment type="caution">
    <text evidence="8">The sequence shown here is derived from an EMBL/GenBank/DDBJ whole genome shotgun (WGS) entry which is preliminary data.</text>
</comment>
<comment type="similarity">
    <text evidence="2">Belongs to the class-I pyridoxal-phosphate-dependent aminotransferase family.</text>
</comment>
<dbReference type="RefSeq" id="XP_028878729.1">
    <property type="nucleotide sequence ID" value="XM_029029932.1"/>
</dbReference>
<dbReference type="InterPro" id="IPR004839">
    <property type="entry name" value="Aminotransferase_I/II_large"/>
</dbReference>
<proteinExistence type="inferred from homology"/>
<comment type="cofactor">
    <cofactor evidence="1">
        <name>pyridoxal 5'-phosphate</name>
        <dbReference type="ChEBI" id="CHEBI:597326"/>
    </cofactor>
</comment>
<evidence type="ECO:0000256" key="6">
    <source>
        <dbReference type="ARBA" id="ARBA00022898"/>
    </source>
</evidence>
<name>A0A1X0NJN9_9TRYP</name>
<dbReference type="Pfam" id="PF00155">
    <property type="entry name" value="Aminotran_1_2"/>
    <property type="match status" value="1"/>
</dbReference>
<dbReference type="CDD" id="cd00609">
    <property type="entry name" value="AAT_like"/>
    <property type="match status" value="1"/>
</dbReference>
<dbReference type="VEuPathDB" id="TriTrypDB:TM35_000421210"/>
<dbReference type="OrthoDB" id="6752799at2759"/>
<dbReference type="Proteomes" id="UP000192257">
    <property type="component" value="Unassembled WGS sequence"/>
</dbReference>
<gene>
    <name evidence="8" type="ORF">TM35_000421210</name>
</gene>
<dbReference type="PANTHER" id="PTHR11879">
    <property type="entry name" value="ASPARTATE AMINOTRANSFERASE"/>
    <property type="match status" value="1"/>
</dbReference>
<keyword evidence="6" id="KW-0663">Pyridoxal phosphate</keyword>
<keyword evidence="9" id="KW-1185">Reference proteome</keyword>
<dbReference type="InterPro" id="IPR000796">
    <property type="entry name" value="Asp_trans"/>
</dbReference>
<accession>A0A1X0NJN9</accession>
<dbReference type="AlphaFoldDB" id="A0A1X0NJN9"/>
<dbReference type="GO" id="GO:0006520">
    <property type="term" value="P:amino acid metabolic process"/>
    <property type="evidence" value="ECO:0007669"/>
    <property type="project" value="InterPro"/>
</dbReference>
<evidence type="ECO:0000313" key="9">
    <source>
        <dbReference type="Proteomes" id="UP000192257"/>
    </source>
</evidence>
<dbReference type="Gene3D" id="3.40.640.10">
    <property type="entry name" value="Type I PLP-dependent aspartate aminotransferase-like (Major domain)"/>
    <property type="match status" value="1"/>
</dbReference>
<feature type="domain" description="Aminotransferase class I/classII large" evidence="7">
    <location>
        <begin position="32"/>
        <end position="396"/>
    </location>
</feature>
<dbReference type="InterPro" id="IPR015422">
    <property type="entry name" value="PyrdxlP-dep_Trfase_small"/>
</dbReference>
<dbReference type="InterPro" id="IPR015421">
    <property type="entry name" value="PyrdxlP-dep_Trfase_major"/>
</dbReference>
<keyword evidence="5 8" id="KW-0808">Transferase</keyword>
<dbReference type="SUPFAM" id="SSF53383">
    <property type="entry name" value="PLP-dependent transferases"/>
    <property type="match status" value="1"/>
</dbReference>
<evidence type="ECO:0000256" key="3">
    <source>
        <dbReference type="ARBA" id="ARBA00011738"/>
    </source>
</evidence>
<evidence type="ECO:0000256" key="5">
    <source>
        <dbReference type="ARBA" id="ARBA00022679"/>
    </source>
</evidence>
<dbReference type="GeneID" id="39989712"/>